<protein>
    <submittedName>
        <fullName evidence="4">VWA domain-containing protein</fullName>
    </submittedName>
</protein>
<keyword evidence="5" id="KW-1185">Reference proteome</keyword>
<dbReference type="EMBL" id="JABFBC010000001">
    <property type="protein sequence ID" value="NNU79931.1"/>
    <property type="molecule type" value="Genomic_DNA"/>
</dbReference>
<dbReference type="Gene3D" id="3.40.50.410">
    <property type="entry name" value="von Willebrand factor, type A domain"/>
    <property type="match status" value="1"/>
</dbReference>
<dbReference type="Gene3D" id="3.40.50.880">
    <property type="match status" value="3"/>
</dbReference>
<keyword evidence="2" id="KW-0812">Transmembrane</keyword>
<dbReference type="PROSITE" id="PS50234">
    <property type="entry name" value="VWFA"/>
    <property type="match status" value="1"/>
</dbReference>
<name>A0A849L0Z0_9RHOB</name>
<reference evidence="4 5" key="1">
    <citation type="submission" date="2020-05" db="EMBL/GenBank/DDBJ databases">
        <title>Gimesia benthica sp. nov., a novel planctomycete isolated from a deep-sea water sample of the Northwest Indian Ocean.</title>
        <authorList>
            <person name="Wang J."/>
            <person name="Ruan C."/>
            <person name="Song L."/>
            <person name="Zhu Y."/>
            <person name="Li A."/>
            <person name="Zheng X."/>
            <person name="Wang L."/>
            <person name="Lu Z."/>
            <person name="Huang Y."/>
            <person name="Du W."/>
            <person name="Zhou Y."/>
            <person name="Huang L."/>
            <person name="Dai X."/>
        </authorList>
    </citation>
    <scope>NUCLEOTIDE SEQUENCE [LARGE SCALE GENOMIC DNA]</scope>
    <source>
        <strain evidence="4 5">YYQ-30</strain>
    </source>
</reference>
<dbReference type="SUPFAM" id="SSF52317">
    <property type="entry name" value="Class I glutamine amidotransferase-like"/>
    <property type="match status" value="2"/>
</dbReference>
<dbReference type="InterPro" id="IPR029062">
    <property type="entry name" value="Class_I_gatase-like"/>
</dbReference>
<dbReference type="InterPro" id="IPR036465">
    <property type="entry name" value="vWFA_dom_sf"/>
</dbReference>
<dbReference type="SUPFAM" id="SSF53300">
    <property type="entry name" value="vWA-like"/>
    <property type="match status" value="1"/>
</dbReference>
<dbReference type="PANTHER" id="PTHR37947">
    <property type="entry name" value="BLL2462 PROTEIN"/>
    <property type="match status" value="1"/>
</dbReference>
<feature type="domain" description="VWFA" evidence="3">
    <location>
        <begin position="939"/>
        <end position="1109"/>
    </location>
</feature>
<evidence type="ECO:0000313" key="5">
    <source>
        <dbReference type="Proteomes" id="UP000572377"/>
    </source>
</evidence>
<organism evidence="4 5">
    <name type="scientific">Halovulum dunhuangense</name>
    <dbReference type="NCBI Taxonomy" id="1505036"/>
    <lineage>
        <taxon>Bacteria</taxon>
        <taxon>Pseudomonadati</taxon>
        <taxon>Pseudomonadota</taxon>
        <taxon>Alphaproteobacteria</taxon>
        <taxon>Rhodobacterales</taxon>
        <taxon>Paracoccaceae</taxon>
        <taxon>Halovulum</taxon>
    </lineage>
</organism>
<evidence type="ECO:0000259" key="3">
    <source>
        <dbReference type="PROSITE" id="PS50234"/>
    </source>
</evidence>
<gene>
    <name evidence="4" type="ORF">HMH01_05710</name>
</gene>
<dbReference type="PANTHER" id="PTHR37947:SF2">
    <property type="entry name" value="VON WILLEBRAND FACTOR TYPE A"/>
    <property type="match status" value="1"/>
</dbReference>
<comment type="caution">
    <text evidence="4">The sequence shown here is derived from an EMBL/GenBank/DDBJ whole genome shotgun (WGS) entry which is preliminary data.</text>
</comment>
<feature type="region of interest" description="Disordered" evidence="1">
    <location>
        <begin position="1381"/>
        <end position="1402"/>
    </location>
</feature>
<proteinExistence type="predicted"/>
<dbReference type="InterPro" id="IPR024163">
    <property type="entry name" value="Aerotolerance_reg_N"/>
</dbReference>
<dbReference type="Pfam" id="PF00092">
    <property type="entry name" value="VWA"/>
    <property type="match status" value="1"/>
</dbReference>
<dbReference type="Proteomes" id="UP000572377">
    <property type="component" value="Unassembled WGS sequence"/>
</dbReference>
<dbReference type="InterPro" id="IPR002035">
    <property type="entry name" value="VWF_A"/>
</dbReference>
<keyword evidence="2" id="KW-1133">Transmembrane helix</keyword>
<accession>A0A849L0Z0</accession>
<evidence type="ECO:0000313" key="4">
    <source>
        <dbReference type="EMBL" id="NNU79931.1"/>
    </source>
</evidence>
<feature type="transmembrane region" description="Helical" evidence="2">
    <location>
        <begin position="1352"/>
        <end position="1372"/>
    </location>
</feature>
<dbReference type="Pfam" id="PF07584">
    <property type="entry name" value="BatA"/>
    <property type="match status" value="1"/>
</dbReference>
<dbReference type="Pfam" id="PF13519">
    <property type="entry name" value="VWA_2"/>
    <property type="match status" value="1"/>
</dbReference>
<dbReference type="RefSeq" id="WP_171323300.1">
    <property type="nucleotide sequence ID" value="NZ_JABFBC010000001.1"/>
</dbReference>
<keyword evidence="2" id="KW-0472">Membrane</keyword>
<evidence type="ECO:0000256" key="1">
    <source>
        <dbReference type="SAM" id="MobiDB-lite"/>
    </source>
</evidence>
<evidence type="ECO:0000256" key="2">
    <source>
        <dbReference type="SAM" id="Phobius"/>
    </source>
</evidence>
<sequence>MSFASPLWLLAGLLALPVVLAHARRQHRVEVASLRLWRLVATGATPRPRLRWPPPSARLFLQLAAVALAALAMAQPRLGTPPADHRIYLLDVSASMGARDVAPDRFTAARETLARMLATDAARVSLIAVGARAEPVIARQDAALARRRDLSGLAHGDGGADWAAAHDLARGLSRATERTDIVALSDFPDPAPADLPLRVIPFGAPTTPNAGLRASVQPLDASGRWRVRGEVVLGGLQPAPEGVGLRFGPDGGQGDLDWGWISLDPEAAVIDAQGTTRIPFAQELRFPGAGRLTLSLLPDAASHDDTLAFVLYDAPRGLSVNWIGAPEPAMERALAALGPVAITRGTTLPPDAAAGFDLVIANDTTLDRRPATNLLLLGRATIRGEDAPAAPRDGAIDGRDPSHPLLRGLDPAWPGPLRLYPHRASPDAAVLLSAGGAPVLSVRATASGQELRLGLAPDPRWTGDPAFPMLVHNLVASLGIDPRAMAGQICHAGGPCTIETRETGATVTGPDGAGLPLHGAAFTPVKTGLHRIATAGGTRLLAVHPVPEGEGDIRARPAEPLPAPPRPFWQILAACLVPVLLAEAILAARARSGFRARATALAPRGAAMAAVLAALLQLPFPHPEPARALVLVGDGAGRPARAALVDPVTGGTADPGAPMAVTPSGDAPVNIERALRLALAMLPEGREGRVHLAPPAGQTQGDMARAIPAFAARGIPIDVTPPAQVRGDTVLRQVIVPPRLHPGDTYPVTALLHSDIPRTATLRILRDGALVSERPVTIPRGPSRHQGTLEAGDPGTALIEVELAGLSDPRPANDRAGALVQVDPPASVLILTQELAAAERFAAALALQGLAPRVATPRDAPRRAEDWMAQDLVILMNLPARAFQVETLDHLAHAVRRHGTGLMILGGNRSFGPGGYYDSPLEDLSPLSSRVPHDAPVAALVFVIDRSGSMQGMVGDITRLDIAKAATLSAVDLMGEGSSIGLVVFDQEARQILPLTADPTPATVAAALGPVQPGGGTVLLPGLEQAVADLRAAQAELRHIVVMTDGLIEQTDFAPVLARAEAEGITVSTIAFGSSAITDRLALIADAGGGNYYATRDFRALPSILSEETLTLSGDLVLRDPHPVAAHDTATLPLAKLGPAWPPIAGAVRTTAKPEATRLLDLQPEGEAEPLPLMASWRQGNGQVLAFAANPASADAAAWQARADYPRLWAQLARALLPGTPRPGLAVALDRAGDRVAVTVTALDDLGFPVRGARGNAMLMDTTRTAPLTETRPGQYEAHLDLPAPGLHRIGVTLDGVTEGAALHVPYMAAQDTSADPAPALAALAAASGGQVVAAPLQPFDPGRRIVLSPLWRPWLLLALLLAVAGPVAGAARNIAARRRPVAPGAAPASPMQTDADRRNAA</sequence>
<dbReference type="SMART" id="SM00327">
    <property type="entry name" value="VWA"/>
    <property type="match status" value="1"/>
</dbReference>